<feature type="domain" description="COMM" evidence="2">
    <location>
        <begin position="128"/>
        <end position="168"/>
    </location>
</feature>
<feature type="region of interest" description="Disordered" evidence="1">
    <location>
        <begin position="240"/>
        <end position="261"/>
    </location>
</feature>
<evidence type="ECO:0000259" key="2">
    <source>
        <dbReference type="Pfam" id="PF07258"/>
    </source>
</evidence>
<reference evidence="3 4" key="1">
    <citation type="submission" date="2024-09" db="EMBL/GenBank/DDBJ databases">
        <title>A chromosome-level genome assembly of Gray's grenadier anchovy, Coilia grayii.</title>
        <authorList>
            <person name="Fu Z."/>
        </authorList>
    </citation>
    <scope>NUCLEOTIDE SEQUENCE [LARGE SCALE GENOMIC DNA]</scope>
    <source>
        <strain evidence="3">G4</strain>
        <tissue evidence="3">Muscle</tissue>
    </source>
</reference>
<dbReference type="InterPro" id="IPR037361">
    <property type="entry name" value="COMMD10"/>
</dbReference>
<dbReference type="PANTHER" id="PTHR12333">
    <property type="entry name" value="COMM DOMAIN CONTAINING PROTEIN 10"/>
    <property type="match status" value="1"/>
</dbReference>
<keyword evidence="4" id="KW-1185">Reference proteome</keyword>
<dbReference type="Proteomes" id="UP001591681">
    <property type="component" value="Unassembled WGS sequence"/>
</dbReference>
<evidence type="ECO:0000256" key="1">
    <source>
        <dbReference type="SAM" id="MobiDB-lite"/>
    </source>
</evidence>
<comment type="caution">
    <text evidence="3">The sequence shown here is derived from an EMBL/GenBank/DDBJ whole genome shotgun (WGS) entry which is preliminary data.</text>
</comment>
<name>A0ABD1K135_9TELE</name>
<dbReference type="PANTHER" id="PTHR12333:SF0">
    <property type="entry name" value="COMM DOMAIN-CONTAINING PROTEIN 10"/>
    <property type="match status" value="1"/>
</dbReference>
<proteinExistence type="predicted"/>
<protein>
    <recommendedName>
        <fullName evidence="2">COMM domain-containing protein</fullName>
    </recommendedName>
</protein>
<evidence type="ECO:0000313" key="4">
    <source>
        <dbReference type="Proteomes" id="UP001591681"/>
    </source>
</evidence>
<accession>A0ABD1K135</accession>
<gene>
    <name evidence="3" type="ORF">ACEWY4_012643</name>
</gene>
<dbReference type="Pfam" id="PF07258">
    <property type="entry name" value="COMM_domain"/>
    <property type="match status" value="1"/>
</dbReference>
<dbReference type="InterPro" id="IPR017920">
    <property type="entry name" value="COMM"/>
</dbReference>
<dbReference type="Pfam" id="PF21672">
    <property type="entry name" value="COMM_HN"/>
    <property type="match status" value="1"/>
</dbReference>
<dbReference type="AlphaFoldDB" id="A0ABD1K135"/>
<organism evidence="3 4">
    <name type="scientific">Coilia grayii</name>
    <name type="common">Gray's grenadier anchovy</name>
    <dbReference type="NCBI Taxonomy" id="363190"/>
    <lineage>
        <taxon>Eukaryota</taxon>
        <taxon>Metazoa</taxon>
        <taxon>Chordata</taxon>
        <taxon>Craniata</taxon>
        <taxon>Vertebrata</taxon>
        <taxon>Euteleostomi</taxon>
        <taxon>Actinopterygii</taxon>
        <taxon>Neopterygii</taxon>
        <taxon>Teleostei</taxon>
        <taxon>Clupei</taxon>
        <taxon>Clupeiformes</taxon>
        <taxon>Clupeoidei</taxon>
        <taxon>Engraulidae</taxon>
        <taxon>Coilinae</taxon>
        <taxon>Coilia</taxon>
    </lineage>
</organism>
<sequence>MATIIKDTQSIKEAMAHISTIDINKFSRLLSRIMQKLHLKTERPFSEEEEEKLQSALAMEKPVLTLVLETISFILEQAVYHNTKPAALKQQLEAVGMDCNKADTLCQAWSSAGPEVIEKIRERIFTPKKLEHVSWQMTLQMGQSDQAKLKAPHAVLELGLQNEDTEVRMHMHTPSIKGPFTLPHFFHPRKARCVAGIPKRECLLQITRVFCCWYHGHSNGHIDTCGHISWTEPLRFPAQSHPPLPSKWSSIRGGSGGGLKF</sequence>
<evidence type="ECO:0000313" key="3">
    <source>
        <dbReference type="EMBL" id="KAL2092845.1"/>
    </source>
</evidence>
<dbReference type="EMBL" id="JBHFQA010000010">
    <property type="protein sequence ID" value="KAL2092845.1"/>
    <property type="molecule type" value="Genomic_DNA"/>
</dbReference>